<keyword evidence="2" id="KW-0012">Acyltransferase</keyword>
<dbReference type="RefSeq" id="WP_098460927.1">
    <property type="nucleotide sequence ID" value="NZ_PDJC01000001.1"/>
</dbReference>
<dbReference type="NCBIfam" id="TIGR01575">
    <property type="entry name" value="rimI"/>
    <property type="match status" value="1"/>
</dbReference>
<protein>
    <submittedName>
        <fullName evidence="4">Ribosomal-protein-alanine N-acetyltransferase</fullName>
    </submittedName>
</protein>
<dbReference type="Gene3D" id="3.40.630.30">
    <property type="match status" value="1"/>
</dbReference>
<keyword evidence="5" id="KW-1185">Reference proteome</keyword>
<organism evidence="4 5">
    <name type="scientific">Propionicimonas paludicola</name>
    <dbReference type="NCBI Taxonomy" id="185243"/>
    <lineage>
        <taxon>Bacteria</taxon>
        <taxon>Bacillati</taxon>
        <taxon>Actinomycetota</taxon>
        <taxon>Actinomycetes</taxon>
        <taxon>Propionibacteriales</taxon>
        <taxon>Nocardioidaceae</taxon>
        <taxon>Propionicimonas</taxon>
    </lineage>
</organism>
<sequence>MIISHATDADLDAICDLEEAGFAEFERWSKQAWADELAGDRWVITRLDAHAKVIGVASFGVADDMADLFRVVVHPEVRGRGIGASLVHAGLDWAAAVGARRMLLEVRPDNHSAVGLYRRLGFEEISVRRDYYGQGHDALVMQRGVGSEDRWRVESA</sequence>
<name>A0A2A9CTW7_9ACTN</name>
<dbReference type="InterPro" id="IPR006464">
    <property type="entry name" value="AcTrfase_RimI/Ard1"/>
</dbReference>
<dbReference type="InterPro" id="IPR016181">
    <property type="entry name" value="Acyl_CoA_acyltransferase"/>
</dbReference>
<comment type="caution">
    <text evidence="4">The sequence shown here is derived from an EMBL/GenBank/DDBJ whole genome shotgun (WGS) entry which is preliminary data.</text>
</comment>
<dbReference type="PANTHER" id="PTHR43877">
    <property type="entry name" value="AMINOALKYLPHOSPHONATE N-ACETYLTRANSFERASE-RELATED-RELATED"/>
    <property type="match status" value="1"/>
</dbReference>
<dbReference type="OrthoDB" id="529907at2"/>
<dbReference type="EMBL" id="PDJC01000001">
    <property type="protein sequence ID" value="PFG17505.1"/>
    <property type="molecule type" value="Genomic_DNA"/>
</dbReference>
<keyword evidence="1 4" id="KW-0808">Transferase</keyword>
<dbReference type="InterPro" id="IPR000182">
    <property type="entry name" value="GNAT_dom"/>
</dbReference>
<dbReference type="AlphaFoldDB" id="A0A2A9CTW7"/>
<evidence type="ECO:0000256" key="2">
    <source>
        <dbReference type="ARBA" id="ARBA00023315"/>
    </source>
</evidence>
<accession>A0A2A9CTW7</accession>
<evidence type="ECO:0000259" key="3">
    <source>
        <dbReference type="PROSITE" id="PS51186"/>
    </source>
</evidence>
<reference evidence="4 5" key="1">
    <citation type="submission" date="2017-10" db="EMBL/GenBank/DDBJ databases">
        <title>Sequencing the genomes of 1000 actinobacteria strains.</title>
        <authorList>
            <person name="Klenk H.-P."/>
        </authorList>
    </citation>
    <scope>NUCLEOTIDE SEQUENCE [LARGE SCALE GENOMIC DNA]</scope>
    <source>
        <strain evidence="4 5">DSM 15597</strain>
    </source>
</reference>
<evidence type="ECO:0000256" key="1">
    <source>
        <dbReference type="ARBA" id="ARBA00022679"/>
    </source>
</evidence>
<evidence type="ECO:0000313" key="4">
    <source>
        <dbReference type="EMBL" id="PFG17505.1"/>
    </source>
</evidence>
<dbReference type="InterPro" id="IPR050832">
    <property type="entry name" value="Bact_Acetyltransf"/>
</dbReference>
<gene>
    <name evidence="4" type="ORF">ATK74_2078</name>
</gene>
<dbReference type="SUPFAM" id="SSF55729">
    <property type="entry name" value="Acyl-CoA N-acyltransferases (Nat)"/>
    <property type="match status" value="1"/>
</dbReference>
<dbReference type="GO" id="GO:0008080">
    <property type="term" value="F:N-acetyltransferase activity"/>
    <property type="evidence" value="ECO:0007669"/>
    <property type="project" value="InterPro"/>
</dbReference>
<dbReference type="PROSITE" id="PS51186">
    <property type="entry name" value="GNAT"/>
    <property type="match status" value="1"/>
</dbReference>
<proteinExistence type="predicted"/>
<feature type="domain" description="N-acetyltransferase" evidence="3">
    <location>
        <begin position="1"/>
        <end position="146"/>
    </location>
</feature>
<evidence type="ECO:0000313" key="5">
    <source>
        <dbReference type="Proteomes" id="UP000226079"/>
    </source>
</evidence>
<dbReference type="PANTHER" id="PTHR43877:SF2">
    <property type="entry name" value="AMINOALKYLPHOSPHONATE N-ACETYLTRANSFERASE-RELATED"/>
    <property type="match status" value="1"/>
</dbReference>
<dbReference type="Proteomes" id="UP000226079">
    <property type="component" value="Unassembled WGS sequence"/>
</dbReference>
<dbReference type="CDD" id="cd04301">
    <property type="entry name" value="NAT_SF"/>
    <property type="match status" value="1"/>
</dbReference>
<dbReference type="Pfam" id="PF00583">
    <property type="entry name" value="Acetyltransf_1"/>
    <property type="match status" value="1"/>
</dbReference>